<evidence type="ECO:0000313" key="2">
    <source>
        <dbReference type="Proteomes" id="UP000826195"/>
    </source>
</evidence>
<dbReference type="AlphaFoldDB" id="A0AAV7I7T0"/>
<accession>A0AAV7I7T0</accession>
<organism evidence="1 2">
    <name type="scientific">Cotesia glomerata</name>
    <name type="common">Lepidopteran parasitic wasp</name>
    <name type="synonym">Apanteles glomeratus</name>
    <dbReference type="NCBI Taxonomy" id="32391"/>
    <lineage>
        <taxon>Eukaryota</taxon>
        <taxon>Metazoa</taxon>
        <taxon>Ecdysozoa</taxon>
        <taxon>Arthropoda</taxon>
        <taxon>Hexapoda</taxon>
        <taxon>Insecta</taxon>
        <taxon>Pterygota</taxon>
        <taxon>Neoptera</taxon>
        <taxon>Endopterygota</taxon>
        <taxon>Hymenoptera</taxon>
        <taxon>Apocrita</taxon>
        <taxon>Ichneumonoidea</taxon>
        <taxon>Braconidae</taxon>
        <taxon>Microgastrinae</taxon>
        <taxon>Cotesia</taxon>
    </lineage>
</organism>
<keyword evidence="2" id="KW-1185">Reference proteome</keyword>
<dbReference type="Proteomes" id="UP000826195">
    <property type="component" value="Unassembled WGS sequence"/>
</dbReference>
<comment type="caution">
    <text evidence="1">The sequence shown here is derived from an EMBL/GenBank/DDBJ whole genome shotgun (WGS) entry which is preliminary data.</text>
</comment>
<sequence>MAPNPSWVSLGEIKTFRRWGQMTRLVDQRLGATLVRASRVSANETKKETAATDLVSVCNWIPWTIRLDDHDHDYDWPEANREF</sequence>
<evidence type="ECO:0000313" key="1">
    <source>
        <dbReference type="EMBL" id="KAH0547330.1"/>
    </source>
</evidence>
<dbReference type="EMBL" id="JAHXZJ010002237">
    <property type="protein sequence ID" value="KAH0547330.1"/>
    <property type="molecule type" value="Genomic_DNA"/>
</dbReference>
<reference evidence="1 2" key="1">
    <citation type="journal article" date="2021" name="J. Hered.">
        <title>A chromosome-level genome assembly of the parasitoid wasp, Cotesia glomerata (Hymenoptera: Braconidae).</title>
        <authorList>
            <person name="Pinto B.J."/>
            <person name="Weis J.J."/>
            <person name="Gamble T."/>
            <person name="Ode P.J."/>
            <person name="Paul R."/>
            <person name="Zaspel J.M."/>
        </authorList>
    </citation>
    <scope>NUCLEOTIDE SEQUENCE [LARGE SCALE GENOMIC DNA]</scope>
    <source>
        <strain evidence="1">CgM1</strain>
    </source>
</reference>
<proteinExistence type="predicted"/>
<protein>
    <submittedName>
        <fullName evidence="1">Uncharacterized protein</fullName>
    </submittedName>
</protein>
<gene>
    <name evidence="1" type="ORF">KQX54_018703</name>
</gene>
<name>A0AAV7I7T0_COTGL</name>